<proteinExistence type="predicted"/>
<reference evidence="2 3" key="1">
    <citation type="submission" date="2023-01" db="EMBL/GenBank/DDBJ databases">
        <title>Analysis of 21 Apiospora genomes using comparative genomics revels a genus with tremendous synthesis potential of carbohydrate active enzymes and secondary metabolites.</title>
        <authorList>
            <person name="Sorensen T."/>
        </authorList>
    </citation>
    <scope>NUCLEOTIDE SEQUENCE [LARGE SCALE GENOMIC DNA]</scope>
    <source>
        <strain evidence="2 3">CBS 33761</strain>
    </source>
</reference>
<accession>A0ABR1RN99</accession>
<feature type="compositionally biased region" description="Low complexity" evidence="1">
    <location>
        <begin position="239"/>
        <end position="252"/>
    </location>
</feature>
<sequence>MALYHLRVRNYSLSKCSKDHLVHTPVQSPVQSSARQQGDCAVPCTVRLLDREKRLGVHLVNHEEVLTAWDGGPPYLAEAHGIIIRTLWQSFDLVTNESMDSECASICWVPHYEESDGTLLTVLNDAPGEVQIGSMKTTKSNVVTQVPGCPGKTKAEWVETKRLENCRKLNKKEKEIKFNAQLESLRSTQATSISPPASLRDRIRSPLDRLLTSPFRLDTLPDHSATPDEDLEVPRLAASDQSNEDSLISSSDWSDDEYLSDDPFDQSRPLSMVGGPTKCFLQNHQHCRLPSANEVEIIEPDSTTITPFTVSGSSSLAPVLEQHSSLSIDSTSQQQLNASDDDEVVVVDANSEDDFKSVCAWPLIPDMKTRLRSPDLSGLVNCTLDSPAFLLVDRTPALETQPTTPSADMMDVDVDARWTPADEVGMSLLQHGLPFTPPPSDGIHL</sequence>
<evidence type="ECO:0000256" key="1">
    <source>
        <dbReference type="SAM" id="MobiDB-lite"/>
    </source>
</evidence>
<organism evidence="2 3">
    <name type="scientific">Apiospora rasikravindrae</name>
    <dbReference type="NCBI Taxonomy" id="990691"/>
    <lineage>
        <taxon>Eukaryota</taxon>
        <taxon>Fungi</taxon>
        <taxon>Dikarya</taxon>
        <taxon>Ascomycota</taxon>
        <taxon>Pezizomycotina</taxon>
        <taxon>Sordariomycetes</taxon>
        <taxon>Xylariomycetidae</taxon>
        <taxon>Amphisphaeriales</taxon>
        <taxon>Apiosporaceae</taxon>
        <taxon>Apiospora</taxon>
    </lineage>
</organism>
<evidence type="ECO:0000313" key="2">
    <source>
        <dbReference type="EMBL" id="KAK8016282.1"/>
    </source>
</evidence>
<gene>
    <name evidence="2" type="ORF">PG993_014471</name>
</gene>
<evidence type="ECO:0000313" key="3">
    <source>
        <dbReference type="Proteomes" id="UP001444661"/>
    </source>
</evidence>
<dbReference type="EMBL" id="JAQQWK010000014">
    <property type="protein sequence ID" value="KAK8016282.1"/>
    <property type="molecule type" value="Genomic_DNA"/>
</dbReference>
<feature type="region of interest" description="Disordered" evidence="1">
    <location>
        <begin position="217"/>
        <end position="271"/>
    </location>
</feature>
<dbReference type="Proteomes" id="UP001444661">
    <property type="component" value="Unassembled WGS sequence"/>
</dbReference>
<protein>
    <submittedName>
        <fullName evidence="2">Uncharacterized protein</fullName>
    </submittedName>
</protein>
<feature type="compositionally biased region" description="Acidic residues" evidence="1">
    <location>
        <begin position="253"/>
        <end position="264"/>
    </location>
</feature>
<name>A0ABR1RN99_9PEZI</name>
<comment type="caution">
    <text evidence="2">The sequence shown here is derived from an EMBL/GenBank/DDBJ whole genome shotgun (WGS) entry which is preliminary data.</text>
</comment>
<keyword evidence="3" id="KW-1185">Reference proteome</keyword>